<keyword evidence="4" id="KW-0539">Nucleus</keyword>
<proteinExistence type="predicted"/>
<dbReference type="GO" id="GO:0003677">
    <property type="term" value="F:DNA binding"/>
    <property type="evidence" value="ECO:0007669"/>
    <property type="project" value="UniProtKB-KW"/>
</dbReference>
<organism evidence="7">
    <name type="scientific">Eucalyptus grandis</name>
    <name type="common">Flooded gum</name>
    <dbReference type="NCBI Taxonomy" id="71139"/>
    <lineage>
        <taxon>Eukaryota</taxon>
        <taxon>Viridiplantae</taxon>
        <taxon>Streptophyta</taxon>
        <taxon>Embryophyta</taxon>
        <taxon>Tracheophyta</taxon>
        <taxon>Spermatophyta</taxon>
        <taxon>Magnoliopsida</taxon>
        <taxon>eudicotyledons</taxon>
        <taxon>Gunneridae</taxon>
        <taxon>Pentapetalae</taxon>
        <taxon>rosids</taxon>
        <taxon>malvids</taxon>
        <taxon>Myrtales</taxon>
        <taxon>Myrtaceae</taxon>
        <taxon>Myrtoideae</taxon>
        <taxon>Eucalypteae</taxon>
        <taxon>Eucalyptus</taxon>
    </lineage>
</organism>
<evidence type="ECO:0000256" key="1">
    <source>
        <dbReference type="ARBA" id="ARBA00023015"/>
    </source>
</evidence>
<evidence type="ECO:0000256" key="4">
    <source>
        <dbReference type="ARBA" id="ARBA00023242"/>
    </source>
</evidence>
<keyword evidence="3" id="KW-0804">Transcription</keyword>
<evidence type="ECO:0000256" key="2">
    <source>
        <dbReference type="ARBA" id="ARBA00023125"/>
    </source>
</evidence>
<dbReference type="AlphaFoldDB" id="A0A059D8U7"/>
<dbReference type="GO" id="GO:0006355">
    <property type="term" value="P:regulation of DNA-templated transcription"/>
    <property type="evidence" value="ECO:0007669"/>
    <property type="project" value="InterPro"/>
</dbReference>
<gene>
    <name evidence="7" type="ORF">EUGRSUZ_B03693</name>
</gene>
<dbReference type="Pfam" id="PF02365">
    <property type="entry name" value="NAM"/>
    <property type="match status" value="1"/>
</dbReference>
<feature type="compositionally biased region" description="Basic and acidic residues" evidence="5">
    <location>
        <begin position="198"/>
        <end position="215"/>
    </location>
</feature>
<evidence type="ECO:0000256" key="3">
    <source>
        <dbReference type="ARBA" id="ARBA00023163"/>
    </source>
</evidence>
<dbReference type="EMBL" id="KK198754">
    <property type="protein sequence ID" value="KCW87168.1"/>
    <property type="molecule type" value="Genomic_DNA"/>
</dbReference>
<dbReference type="Gene3D" id="2.170.150.80">
    <property type="entry name" value="NAC domain"/>
    <property type="match status" value="1"/>
</dbReference>
<dbReference type="PANTHER" id="PTHR31719:SF201">
    <property type="entry name" value="NAC TRANSCRIPTION FACTOR 47"/>
    <property type="match status" value="1"/>
</dbReference>
<keyword evidence="2" id="KW-0238">DNA-binding</keyword>
<protein>
    <recommendedName>
        <fullName evidence="6">NAC domain-containing protein</fullName>
    </recommendedName>
</protein>
<feature type="compositionally biased region" description="Polar residues" evidence="5">
    <location>
        <begin position="223"/>
        <end position="232"/>
    </location>
</feature>
<keyword evidence="1" id="KW-0805">Transcription regulation</keyword>
<sequence length="372" mass="41584">MTSSSQELGAAPPRPSSEDDFQLEFPLGFRFAPTDEDLILYYLKPKIAGDPIPLADFFADVDLYQFDPRELIESHKAAGKGEDEWYFFTPRDRKYPNGSRPNRRTPGGFWKATTKDSVIQMENMTIGYKRLLAFSRGASPRRGDGTALSMHEYRLAEDEKRNRTGTDEKKGAKDKRLDEWVLCKVFTPKHAKHSKNGRKSDHPLKTRNEQNHDQPDGNGDDAPTTTGKNQGRTKGIVVDEDDGYLQDLQSTPTHKLNMGRQVDVADNYQLPQSSQISALGGLETDRPAYNVLPYSSHTDPDSMAHCPSEMKISVHLQVQRVATQPASLGPPTGNAPPESHPSRSCRLPAHSTRHNPRPVVVHSFKDLISTNP</sequence>
<name>A0A059D8U7_EUCGR</name>
<evidence type="ECO:0000313" key="7">
    <source>
        <dbReference type="EMBL" id="KCW87168.1"/>
    </source>
</evidence>
<evidence type="ECO:0000256" key="5">
    <source>
        <dbReference type="SAM" id="MobiDB-lite"/>
    </source>
</evidence>
<evidence type="ECO:0000259" key="6">
    <source>
        <dbReference type="PROSITE" id="PS51005"/>
    </source>
</evidence>
<feature type="domain" description="NAC" evidence="6">
    <location>
        <begin position="25"/>
        <end position="188"/>
    </location>
</feature>
<feature type="region of interest" description="Disordered" evidence="5">
    <location>
        <begin position="1"/>
        <end position="21"/>
    </location>
</feature>
<dbReference type="Gramene" id="KCW87168">
    <property type="protein sequence ID" value="KCW87168"/>
    <property type="gene ID" value="EUGRSUZ_B03693"/>
</dbReference>
<dbReference type="InParanoid" id="A0A059D8U7"/>
<feature type="region of interest" description="Disordered" evidence="5">
    <location>
        <begin position="325"/>
        <end position="356"/>
    </location>
</feature>
<dbReference type="PANTHER" id="PTHR31719">
    <property type="entry name" value="NAC TRANSCRIPTION FACTOR 56"/>
    <property type="match status" value="1"/>
</dbReference>
<dbReference type="InterPro" id="IPR036093">
    <property type="entry name" value="NAC_dom_sf"/>
</dbReference>
<feature type="region of interest" description="Disordered" evidence="5">
    <location>
        <begin position="189"/>
        <end position="237"/>
    </location>
</feature>
<reference evidence="7" key="1">
    <citation type="submission" date="2013-07" db="EMBL/GenBank/DDBJ databases">
        <title>The genome of Eucalyptus grandis.</title>
        <authorList>
            <person name="Schmutz J."/>
            <person name="Hayes R."/>
            <person name="Myburg A."/>
            <person name="Tuskan G."/>
            <person name="Grattapaglia D."/>
            <person name="Rokhsar D.S."/>
        </authorList>
    </citation>
    <scope>NUCLEOTIDE SEQUENCE</scope>
    <source>
        <tissue evidence="7">Leaf extractions</tissue>
    </source>
</reference>
<dbReference type="STRING" id="71139.A0A059D8U7"/>
<dbReference type="PROSITE" id="PS51005">
    <property type="entry name" value="NAC"/>
    <property type="match status" value="1"/>
</dbReference>
<dbReference type="SUPFAM" id="SSF101941">
    <property type="entry name" value="NAC domain"/>
    <property type="match status" value="1"/>
</dbReference>
<dbReference type="InterPro" id="IPR003441">
    <property type="entry name" value="NAC-dom"/>
</dbReference>
<accession>A0A059D8U7</accession>